<feature type="region of interest" description="Disordered" evidence="1">
    <location>
        <begin position="210"/>
        <end position="236"/>
    </location>
</feature>
<keyword evidence="3" id="KW-1185">Reference proteome</keyword>
<feature type="compositionally biased region" description="Acidic residues" evidence="1">
    <location>
        <begin position="210"/>
        <end position="223"/>
    </location>
</feature>
<feature type="compositionally biased region" description="Low complexity" evidence="1">
    <location>
        <begin position="591"/>
        <end position="608"/>
    </location>
</feature>
<feature type="compositionally biased region" description="Polar residues" evidence="1">
    <location>
        <begin position="871"/>
        <end position="883"/>
    </location>
</feature>
<dbReference type="GeneID" id="91096899"/>
<dbReference type="RefSeq" id="XP_066078049.1">
    <property type="nucleotide sequence ID" value="XM_066221952.1"/>
</dbReference>
<evidence type="ECO:0000313" key="3">
    <source>
        <dbReference type="Proteomes" id="UP001355207"/>
    </source>
</evidence>
<feature type="region of interest" description="Disordered" evidence="1">
    <location>
        <begin position="560"/>
        <end position="737"/>
    </location>
</feature>
<sequence>MADEILRNSAALNALKRHQLVSLSKRYGLKASGKNVEMISRLEDYAVSHANDLDFYIPSPAPTPGPNMLSQETPSSDPPTPLASHTAHPLNATSLNSLAPIPLKYKDSMASMQSRTSEAWEVLSESGASLVSPKKPSYGLTKTCSWKSANNGEAMAEFGGHHNEKASSTSSMKALASSLTRRGSRILLGRSTSASSQLSNLAVEAELEPEQEQEQEQEIEEVTETIPPSPASTVGVPRRYSRMTLQERPSTVRLCSPTPTSPRIGLSSDQEEDELPFFGKANLKERRSMAPLRSSLGSTTALAQNGLSRKSMPALPSSNSAHLSSIYPPLPTIPPRFAKMSSPKPVPGGFPPLPPTPSQMVFGSRNDAGVSNQQFSETAQAVLKEMNAKLPGGVAFGEELLKGKKAEMDKLVQVNKELGTGGWGLSNSTSEKDRYASAHQKEFAKMRSISKSSIPPQAGSSRQASSASITKISTAPSATVQTKRKHGLTTSTSTTHLIPSAPNGAPLVPAESHDEERQAKRKRLSNGPNYLGSIREAGRSIANLLGEEKGKSTEEMMKAMKDRRDKRRSSLIKRKGRGISSRFGFLRSKKTSTLPSTTLTDPVSSVQSPPVPAPTMPRKTSVYAPKDPPHGKIPFDLEASLARKPTTSRRRSTDLSNVIKPNPEVLEPSYVTGKPAKDRGRSTSVQTMLSQSSSSSRTPRRAKIPDFAPPGGTNRSVSSSTNTLGLPKSSSLSSNLAMSKKASQVEIIRNARPAPAPPSAYTDTARTASGSTRPVSVHRTSTLYQPTASSLARMQATVRPNPERPLPMLPPPVPAHAHVHVHAQAQAQAQVHVQPSTPKMTTTVQPFGSAQSRDNQSFSSNFNLPKPRPSHMTTTLKSKTSQPGMGGVGKPQSSSAARIRARQSGLSAVKSKNNLKEEMEVRRKRSEIKARMERREEERELREMLGGI</sequence>
<feature type="region of interest" description="Disordered" evidence="1">
    <location>
        <begin position="838"/>
        <end position="948"/>
    </location>
</feature>
<accession>A0AAX4K337</accession>
<dbReference type="AlphaFoldDB" id="A0AAX4K337"/>
<feature type="compositionally biased region" description="Low complexity" evidence="1">
    <location>
        <begin position="682"/>
        <end position="696"/>
    </location>
</feature>
<feature type="compositionally biased region" description="Polar residues" evidence="1">
    <location>
        <begin position="713"/>
        <end position="724"/>
    </location>
</feature>
<feature type="compositionally biased region" description="Basic and acidic residues" evidence="1">
    <location>
        <begin position="430"/>
        <end position="445"/>
    </location>
</feature>
<protein>
    <recommendedName>
        <fullName evidence="4">SAP domain-containing protein</fullName>
    </recommendedName>
</protein>
<feature type="compositionally biased region" description="Basic and acidic residues" evidence="1">
    <location>
        <begin position="914"/>
        <end position="948"/>
    </location>
</feature>
<name>A0AAX4K337_9TREE</name>
<gene>
    <name evidence="2" type="ORF">L201_006230</name>
</gene>
<reference evidence="2 3" key="1">
    <citation type="submission" date="2024-01" db="EMBL/GenBank/DDBJ databases">
        <title>Comparative genomics of Cryptococcus and Kwoniella reveals pathogenesis evolution and contrasting modes of karyotype evolution via chromosome fusion or intercentromeric recombination.</title>
        <authorList>
            <person name="Coelho M.A."/>
            <person name="David-Palma M."/>
            <person name="Shea T."/>
            <person name="Bowers K."/>
            <person name="McGinley-Smith S."/>
            <person name="Mohammad A.W."/>
            <person name="Gnirke A."/>
            <person name="Yurkov A.M."/>
            <person name="Nowrousian M."/>
            <person name="Sun S."/>
            <person name="Cuomo C.A."/>
            <person name="Heitman J."/>
        </authorList>
    </citation>
    <scope>NUCLEOTIDE SEQUENCE [LARGE SCALE GENOMIC DNA]</scope>
    <source>
        <strain evidence="2 3">CBS 6074</strain>
    </source>
</reference>
<proteinExistence type="predicted"/>
<feature type="compositionally biased region" description="Polar residues" evidence="1">
    <location>
        <begin position="761"/>
        <end position="778"/>
    </location>
</feature>
<feature type="compositionally biased region" description="Pro residues" evidence="1">
    <location>
        <begin position="344"/>
        <end position="357"/>
    </location>
</feature>
<organism evidence="2 3">
    <name type="scientific">Kwoniella dendrophila CBS 6074</name>
    <dbReference type="NCBI Taxonomy" id="1295534"/>
    <lineage>
        <taxon>Eukaryota</taxon>
        <taxon>Fungi</taxon>
        <taxon>Dikarya</taxon>
        <taxon>Basidiomycota</taxon>
        <taxon>Agaricomycotina</taxon>
        <taxon>Tremellomycetes</taxon>
        <taxon>Tremellales</taxon>
        <taxon>Cryptococcaceae</taxon>
        <taxon>Kwoniella</taxon>
    </lineage>
</organism>
<feature type="compositionally biased region" description="Low complexity" evidence="1">
    <location>
        <begin position="457"/>
        <end position="479"/>
    </location>
</feature>
<evidence type="ECO:0000256" key="1">
    <source>
        <dbReference type="SAM" id="MobiDB-lite"/>
    </source>
</evidence>
<evidence type="ECO:0008006" key="4">
    <source>
        <dbReference type="Google" id="ProtNLM"/>
    </source>
</evidence>
<dbReference type="EMBL" id="CP144105">
    <property type="protein sequence ID" value="WWC91287.1"/>
    <property type="molecule type" value="Genomic_DNA"/>
</dbReference>
<feature type="compositionally biased region" description="Polar residues" evidence="1">
    <location>
        <begin position="838"/>
        <end position="863"/>
    </location>
</feature>
<feature type="compositionally biased region" description="Low complexity" evidence="1">
    <location>
        <begin position="728"/>
        <end position="737"/>
    </location>
</feature>
<feature type="compositionally biased region" description="Basic residues" evidence="1">
    <location>
        <begin position="564"/>
        <end position="577"/>
    </location>
</feature>
<feature type="region of interest" description="Disordered" evidence="1">
    <location>
        <begin position="57"/>
        <end position="91"/>
    </location>
</feature>
<feature type="region of interest" description="Disordered" evidence="1">
    <location>
        <begin position="753"/>
        <end position="778"/>
    </location>
</feature>
<feature type="region of interest" description="Disordered" evidence="1">
    <location>
        <begin position="249"/>
        <end position="271"/>
    </location>
</feature>
<dbReference type="Proteomes" id="UP001355207">
    <property type="component" value="Chromosome 8"/>
</dbReference>
<evidence type="ECO:0000313" key="2">
    <source>
        <dbReference type="EMBL" id="WWC91287.1"/>
    </source>
</evidence>
<feature type="region of interest" description="Disordered" evidence="1">
    <location>
        <begin position="338"/>
        <end position="366"/>
    </location>
</feature>
<feature type="region of interest" description="Disordered" evidence="1">
    <location>
        <begin position="418"/>
        <end position="533"/>
    </location>
</feature>